<dbReference type="Proteomes" id="UP000189810">
    <property type="component" value="Chromosome I"/>
</dbReference>
<dbReference type="EMBL" id="LT670846">
    <property type="protein sequence ID" value="SHK55444.1"/>
    <property type="molecule type" value="Genomic_DNA"/>
</dbReference>
<dbReference type="PANTHER" id="PTHR13420:SF7">
    <property type="entry name" value="UPF0235 PROTEIN C15ORF40"/>
    <property type="match status" value="1"/>
</dbReference>
<dbReference type="HAMAP" id="MF_00634">
    <property type="entry name" value="UPF0235"/>
    <property type="match status" value="1"/>
</dbReference>
<sequence length="72" mass="8222">MMIKVVAKPKAKVEYVKKLSEDEYEVAVKEPPEDGKANKRIVELLAEYFKKPKSSIKLIKGHSSRVKTFSVE</sequence>
<dbReference type="PANTHER" id="PTHR13420">
    <property type="entry name" value="UPF0235 PROTEIN C15ORF40"/>
    <property type="match status" value="1"/>
</dbReference>
<reference evidence="3 4" key="1">
    <citation type="submission" date="2016-11" db="EMBL/GenBank/DDBJ databases">
        <authorList>
            <person name="Jaros S."/>
            <person name="Januszkiewicz K."/>
            <person name="Wedrychowicz H."/>
        </authorList>
    </citation>
    <scope>NUCLEOTIDE SEQUENCE [LARGE SCALE GENOMIC DNA]</scope>
    <source>
        <strain evidence="3 4">DSM 19557</strain>
    </source>
</reference>
<accession>A0A1M6TEZ3</accession>
<dbReference type="InterPro" id="IPR003746">
    <property type="entry name" value="DUF167"/>
</dbReference>
<dbReference type="STRING" id="381751.SAMN05444391_1431"/>
<evidence type="ECO:0000313" key="3">
    <source>
        <dbReference type="EMBL" id="SHK55444.1"/>
    </source>
</evidence>
<evidence type="ECO:0000313" key="4">
    <source>
        <dbReference type="Proteomes" id="UP000189810"/>
    </source>
</evidence>
<name>A0A1M6TEZ3_9AQUI</name>
<organism evidence="3 4">
    <name type="scientific">Thermocrinis minervae</name>
    <dbReference type="NCBI Taxonomy" id="381751"/>
    <lineage>
        <taxon>Bacteria</taxon>
        <taxon>Pseudomonadati</taxon>
        <taxon>Aquificota</taxon>
        <taxon>Aquificia</taxon>
        <taxon>Aquificales</taxon>
        <taxon>Aquificaceae</taxon>
        <taxon>Thermocrinis</taxon>
    </lineage>
</organism>
<dbReference type="GO" id="GO:0005737">
    <property type="term" value="C:cytoplasm"/>
    <property type="evidence" value="ECO:0007669"/>
    <property type="project" value="TreeGrafter"/>
</dbReference>
<evidence type="ECO:0000256" key="1">
    <source>
        <dbReference type="ARBA" id="ARBA00010364"/>
    </source>
</evidence>
<protein>
    <recommendedName>
        <fullName evidence="2">UPF0235 protein SAMN05444391_1431</fullName>
    </recommendedName>
</protein>
<keyword evidence="4" id="KW-1185">Reference proteome</keyword>
<comment type="similarity">
    <text evidence="1 2">Belongs to the UPF0235 family.</text>
</comment>
<dbReference type="Pfam" id="PF02594">
    <property type="entry name" value="DUF167"/>
    <property type="match status" value="1"/>
</dbReference>
<dbReference type="RefSeq" id="WP_172838446.1">
    <property type="nucleotide sequence ID" value="NZ_LT670846.1"/>
</dbReference>
<dbReference type="InterPro" id="IPR036591">
    <property type="entry name" value="YggU-like_sf"/>
</dbReference>
<proteinExistence type="inferred from homology"/>
<evidence type="ECO:0000256" key="2">
    <source>
        <dbReference type="HAMAP-Rule" id="MF_00634"/>
    </source>
</evidence>
<dbReference type="Gene3D" id="3.30.1200.10">
    <property type="entry name" value="YggU-like"/>
    <property type="match status" value="1"/>
</dbReference>
<dbReference type="SMART" id="SM01152">
    <property type="entry name" value="DUF167"/>
    <property type="match status" value="1"/>
</dbReference>
<dbReference type="SUPFAM" id="SSF69786">
    <property type="entry name" value="YggU-like"/>
    <property type="match status" value="1"/>
</dbReference>
<dbReference type="AlphaFoldDB" id="A0A1M6TEZ3"/>
<dbReference type="NCBIfam" id="TIGR00251">
    <property type="entry name" value="DUF167 family protein"/>
    <property type="match status" value="1"/>
</dbReference>
<gene>
    <name evidence="3" type="ORF">SAMN05444391_1431</name>
</gene>